<evidence type="ECO:0000256" key="2">
    <source>
        <dbReference type="ARBA" id="ARBA00023186"/>
    </source>
</evidence>
<dbReference type="STRING" id="1514904.SU32_04165"/>
<evidence type="ECO:0000313" key="4">
    <source>
        <dbReference type="EMBL" id="KPB02203.1"/>
    </source>
</evidence>
<comment type="subcellular location">
    <subcellularLocation>
        <location evidence="3">Cytoplasm</location>
    </subcellularLocation>
</comment>
<proteinExistence type="inferred from homology"/>
<dbReference type="Gene3D" id="1.10.4190.10">
    <property type="entry name" value="Urease accessory protein UreF"/>
    <property type="match status" value="1"/>
</dbReference>
<keyword evidence="1 3" id="KW-0996">Nickel insertion</keyword>
<comment type="subunit">
    <text evidence="3">UreD, UreF and UreG form a complex that acts as a GTP-hydrolysis-dependent molecular chaperone, activating the urease apoprotein by helping to assemble the nickel containing metallocenter of UreC. The UreE protein probably delivers the nickel.</text>
</comment>
<dbReference type="InterPro" id="IPR038277">
    <property type="entry name" value="UreF_sf"/>
</dbReference>
<dbReference type="PANTHER" id="PTHR33620:SF1">
    <property type="entry name" value="UREASE ACCESSORY PROTEIN F"/>
    <property type="match status" value="1"/>
</dbReference>
<dbReference type="AlphaFoldDB" id="A0A0M9GNW2"/>
<dbReference type="GO" id="GO:0005737">
    <property type="term" value="C:cytoplasm"/>
    <property type="evidence" value="ECO:0007669"/>
    <property type="project" value="UniProtKB-SubCell"/>
</dbReference>
<protein>
    <recommendedName>
        <fullName evidence="3">Urease accessory protein UreF</fullName>
    </recommendedName>
</protein>
<dbReference type="InterPro" id="IPR002639">
    <property type="entry name" value="UreF"/>
</dbReference>
<dbReference type="EMBL" id="JXMU01000004">
    <property type="protein sequence ID" value="KPB02203.1"/>
    <property type="molecule type" value="Genomic_DNA"/>
</dbReference>
<sequence>MTIDHSQNPQALLRLMTWLSPAFPIGGFSYSHGLEAAIANGTVINRVGLHDWIKTLISVGSVWNDCVLLGQAHSAIMPENRAYCLAMAEALAGSKERHLETMKQGAAFLSAAREWLSEDLPQVAALPVAVGFAAQLNGISKHETLVAYLQAFATNQLQAALRLMPLGQTNSLWVQKTLEEAILNVAAKALNSSFDDFGSSTVFAEIAAMQHETLRSRIFRS</sequence>
<accession>A0A0M9GNW2</accession>
<comment type="caution">
    <text evidence="4">The sequence shown here is derived from an EMBL/GenBank/DDBJ whole genome shotgun (WGS) entry which is preliminary data.</text>
</comment>
<dbReference type="PATRIC" id="fig|1514904.3.peg.2718"/>
<dbReference type="RefSeq" id="WP_053998091.1">
    <property type="nucleotide sequence ID" value="NZ_JXMU01000004.1"/>
</dbReference>
<dbReference type="PANTHER" id="PTHR33620">
    <property type="entry name" value="UREASE ACCESSORY PROTEIN F"/>
    <property type="match status" value="1"/>
</dbReference>
<dbReference type="OrthoDB" id="9798772at2"/>
<gene>
    <name evidence="3" type="primary">ureF</name>
    <name evidence="4" type="ORF">SU32_04165</name>
</gene>
<evidence type="ECO:0000256" key="3">
    <source>
        <dbReference type="HAMAP-Rule" id="MF_01385"/>
    </source>
</evidence>
<reference evidence="4 5" key="1">
    <citation type="submission" date="2015-01" db="EMBL/GenBank/DDBJ databases">
        <title>Ahrensia donghaiensis sp. nov., a novel dimethylsulphoniopropionate-cleavage bacterium isolated from seawater and emended descriptions of the genus Ahrensia and Ahrensia kielensis.</title>
        <authorList>
            <person name="Liu J."/>
        </authorList>
    </citation>
    <scope>NUCLEOTIDE SEQUENCE [LARGE SCALE GENOMIC DNA]</scope>
    <source>
        <strain evidence="4 5">LZD062</strain>
    </source>
</reference>
<name>A0A0M9GNW2_9HYPH</name>
<evidence type="ECO:0000313" key="5">
    <source>
        <dbReference type="Proteomes" id="UP000038011"/>
    </source>
</evidence>
<dbReference type="Pfam" id="PF01730">
    <property type="entry name" value="UreF"/>
    <property type="match status" value="1"/>
</dbReference>
<dbReference type="HAMAP" id="MF_01385">
    <property type="entry name" value="UreF"/>
    <property type="match status" value="1"/>
</dbReference>
<dbReference type="PIRSF" id="PIRSF009467">
    <property type="entry name" value="Ureas_acces_UreF"/>
    <property type="match status" value="1"/>
</dbReference>
<comment type="function">
    <text evidence="3">Required for maturation of urease via the functional incorporation of the urease nickel metallocenter.</text>
</comment>
<keyword evidence="2 3" id="KW-0143">Chaperone</keyword>
<keyword evidence="3" id="KW-0963">Cytoplasm</keyword>
<dbReference type="Proteomes" id="UP000038011">
    <property type="component" value="Unassembled WGS sequence"/>
</dbReference>
<organism evidence="4 5">
    <name type="scientific">Ahrensia marina</name>
    <dbReference type="NCBI Taxonomy" id="1514904"/>
    <lineage>
        <taxon>Bacteria</taxon>
        <taxon>Pseudomonadati</taxon>
        <taxon>Pseudomonadota</taxon>
        <taxon>Alphaproteobacteria</taxon>
        <taxon>Hyphomicrobiales</taxon>
        <taxon>Ahrensiaceae</taxon>
        <taxon>Ahrensia</taxon>
    </lineage>
</organism>
<keyword evidence="5" id="KW-1185">Reference proteome</keyword>
<evidence type="ECO:0000256" key="1">
    <source>
        <dbReference type="ARBA" id="ARBA00022988"/>
    </source>
</evidence>
<comment type="similarity">
    <text evidence="3">Belongs to the UreF family.</text>
</comment>
<dbReference type="GO" id="GO:0016151">
    <property type="term" value="F:nickel cation binding"/>
    <property type="evidence" value="ECO:0007669"/>
    <property type="project" value="UniProtKB-UniRule"/>
</dbReference>